<feature type="transmembrane region" description="Helical" evidence="15">
    <location>
        <begin position="132"/>
        <end position="148"/>
    </location>
</feature>
<keyword evidence="9" id="KW-0809">Transit peptide</keyword>
<evidence type="ECO:0000256" key="6">
    <source>
        <dbReference type="ARBA" id="ARBA00022679"/>
    </source>
</evidence>
<evidence type="ECO:0000256" key="10">
    <source>
        <dbReference type="ARBA" id="ARBA00022989"/>
    </source>
</evidence>
<comment type="similarity">
    <text evidence="3">Belongs to the polyprenol kinase family.</text>
</comment>
<dbReference type="GO" id="GO:0009507">
    <property type="term" value="C:chloroplast"/>
    <property type="evidence" value="ECO:0007669"/>
    <property type="project" value="UniProtKB-SubCell"/>
</dbReference>
<evidence type="ECO:0000256" key="13">
    <source>
        <dbReference type="ARBA" id="ARBA00039024"/>
    </source>
</evidence>
<feature type="transmembrane region" description="Helical" evidence="15">
    <location>
        <begin position="98"/>
        <end position="120"/>
    </location>
</feature>
<evidence type="ECO:0000256" key="5">
    <source>
        <dbReference type="ARBA" id="ARBA00022640"/>
    </source>
</evidence>
<dbReference type="PANTHER" id="PTHR32523">
    <property type="entry name" value="PHYTOL KINASE 1, CHLOROPLASTIC"/>
    <property type="match status" value="1"/>
</dbReference>
<evidence type="ECO:0000256" key="15">
    <source>
        <dbReference type="SAM" id="Phobius"/>
    </source>
</evidence>
<dbReference type="PANTHER" id="PTHR32523:SF8">
    <property type="entry name" value="DOLICHOL KINASE"/>
    <property type="match status" value="1"/>
</dbReference>
<name>W7TNW7_9STRA</name>
<keyword evidence="5" id="KW-0934">Plastid</keyword>
<dbReference type="EMBL" id="AZIL01000274">
    <property type="protein sequence ID" value="EWM28810.1"/>
    <property type="molecule type" value="Genomic_DNA"/>
</dbReference>
<feature type="signal peptide" evidence="16">
    <location>
        <begin position="1"/>
        <end position="22"/>
    </location>
</feature>
<evidence type="ECO:0000313" key="17">
    <source>
        <dbReference type="EMBL" id="EWM28810.1"/>
    </source>
</evidence>
<evidence type="ECO:0000256" key="16">
    <source>
        <dbReference type="SAM" id="SignalP"/>
    </source>
</evidence>
<evidence type="ECO:0000256" key="1">
    <source>
        <dbReference type="ARBA" id="ARBA00004141"/>
    </source>
</evidence>
<dbReference type="GO" id="GO:0016020">
    <property type="term" value="C:membrane"/>
    <property type="evidence" value="ECO:0007669"/>
    <property type="project" value="UniProtKB-SubCell"/>
</dbReference>
<reference evidence="17 18" key="1">
    <citation type="journal article" date="2014" name="Mol. Plant">
        <title>Chromosome Scale Genome Assembly and Transcriptome Profiling of Nannochloropsis gaditana in Nitrogen Depletion.</title>
        <authorList>
            <person name="Corteggiani Carpinelli E."/>
            <person name="Telatin A."/>
            <person name="Vitulo N."/>
            <person name="Forcato C."/>
            <person name="D'Angelo M."/>
            <person name="Schiavon R."/>
            <person name="Vezzi A."/>
            <person name="Giacometti G.M."/>
            <person name="Morosinotto T."/>
            <person name="Valle G."/>
        </authorList>
    </citation>
    <scope>NUCLEOTIDE SEQUENCE [LARGE SCALE GENOMIC DNA]</scope>
    <source>
        <strain evidence="17 18">B-31</strain>
    </source>
</reference>
<evidence type="ECO:0000256" key="12">
    <source>
        <dbReference type="ARBA" id="ARBA00024015"/>
    </source>
</evidence>
<evidence type="ECO:0000313" key="18">
    <source>
        <dbReference type="Proteomes" id="UP000019335"/>
    </source>
</evidence>
<keyword evidence="10 15" id="KW-1133">Transmembrane helix</keyword>
<comment type="subcellular location">
    <subcellularLocation>
        <location evidence="1">Membrane</location>
        <topology evidence="1">Multi-pass membrane protein</topology>
    </subcellularLocation>
    <subcellularLocation>
        <location evidence="2">Plastid</location>
        <location evidence="2">Chloroplast</location>
    </subcellularLocation>
</comment>
<evidence type="ECO:0000256" key="11">
    <source>
        <dbReference type="ARBA" id="ARBA00023136"/>
    </source>
</evidence>
<dbReference type="GO" id="GO:0016779">
    <property type="term" value="F:nucleotidyltransferase activity"/>
    <property type="evidence" value="ECO:0007669"/>
    <property type="project" value="UniProtKB-KW"/>
</dbReference>
<evidence type="ECO:0000256" key="2">
    <source>
        <dbReference type="ARBA" id="ARBA00004229"/>
    </source>
</evidence>
<dbReference type="OrthoDB" id="5673at2759"/>
<keyword evidence="8" id="KW-0418">Kinase</keyword>
<keyword evidence="16" id="KW-0732">Signal</keyword>
<dbReference type="EC" id="2.7.1.182" evidence="13"/>
<evidence type="ECO:0000256" key="3">
    <source>
        <dbReference type="ARBA" id="ARBA00010794"/>
    </source>
</evidence>
<keyword evidence="11 15" id="KW-0472">Membrane</keyword>
<protein>
    <recommendedName>
        <fullName evidence="13">phytol kinase</fullName>
        <ecNumber evidence="13">2.7.1.182</ecNumber>
    </recommendedName>
</protein>
<dbReference type="Proteomes" id="UP000019335">
    <property type="component" value="Chromosome 4"/>
</dbReference>
<dbReference type="AlphaFoldDB" id="W7TNW7"/>
<sequence length="344" mass="35975">MANTYAVLVFMHSLLLFVSVSSNTVKPFSFPGIRKTAFVAQQPRPSRLSPLSSRSYAPSSPALFTIPHTSGIVSIRKVSNVRFLTPLLALPPATAQDLGGAALVGMASAVWLKLWTSLAISGAIDSKDSRKLIHCGSGPLFLLCWPFFSAEGTARLFAAGVPLLQIVAMIASGLAKAPSPAKNDSGIRAGESAMGKPSGLVAAISRSGNPAEVLRGPLIYVVILLLATVVFWRESVVGLVAVAQMAAGDGMADIVGRRWGAQKWSFSSTKSYAGSSAFALSGFVVSVALIAWFNFWGLVPALTAGVACKVALISILCAAVELVPWGDDNIFVPMVASALASWLL</sequence>
<organism evidence="17 18">
    <name type="scientific">Nannochloropsis gaditana</name>
    <dbReference type="NCBI Taxonomy" id="72520"/>
    <lineage>
        <taxon>Eukaryota</taxon>
        <taxon>Sar</taxon>
        <taxon>Stramenopiles</taxon>
        <taxon>Ochrophyta</taxon>
        <taxon>Eustigmatophyceae</taxon>
        <taxon>Eustigmatales</taxon>
        <taxon>Monodopsidaceae</taxon>
        <taxon>Nannochloropsis</taxon>
    </lineage>
</organism>
<keyword evidence="4" id="KW-0150">Chloroplast</keyword>
<keyword evidence="7 15" id="KW-0812">Transmembrane</keyword>
<dbReference type="InterPro" id="IPR039606">
    <property type="entry name" value="Phytol/farnesol_kinase"/>
</dbReference>
<feature type="transmembrane region" description="Helical" evidence="15">
    <location>
        <begin position="154"/>
        <end position="175"/>
    </location>
</feature>
<keyword evidence="17" id="KW-0548">Nucleotidyltransferase</keyword>
<dbReference type="GO" id="GO:0010276">
    <property type="term" value="F:phytol kinase activity"/>
    <property type="evidence" value="ECO:0007669"/>
    <property type="project" value="UniProtKB-EC"/>
</dbReference>
<gene>
    <name evidence="17" type="primary">phytol</name>
    <name evidence="17" type="ORF">Naga_100002g146</name>
</gene>
<keyword evidence="18" id="KW-1185">Reference proteome</keyword>
<evidence type="ECO:0000256" key="4">
    <source>
        <dbReference type="ARBA" id="ARBA00022528"/>
    </source>
</evidence>
<proteinExistence type="inferred from homology"/>
<comment type="caution">
    <text evidence="17">The sequence shown here is derived from an EMBL/GenBank/DDBJ whole genome shotgun (WGS) entry which is preliminary data.</text>
</comment>
<evidence type="ECO:0000256" key="8">
    <source>
        <dbReference type="ARBA" id="ARBA00022777"/>
    </source>
</evidence>
<feature type="transmembrane region" description="Helical" evidence="15">
    <location>
        <begin position="277"/>
        <end position="295"/>
    </location>
</feature>
<keyword evidence="6 17" id="KW-0808">Transferase</keyword>
<comment type="pathway">
    <text evidence="12">Cofactor biosynthesis; tocopherol biosynthesis.</text>
</comment>
<evidence type="ECO:0000256" key="14">
    <source>
        <dbReference type="ARBA" id="ARBA00048889"/>
    </source>
</evidence>
<evidence type="ECO:0000256" key="9">
    <source>
        <dbReference type="ARBA" id="ARBA00022946"/>
    </source>
</evidence>
<accession>W7TNW7</accession>
<feature type="transmembrane region" description="Helical" evidence="15">
    <location>
        <begin position="213"/>
        <end position="232"/>
    </location>
</feature>
<feature type="transmembrane region" description="Helical" evidence="15">
    <location>
        <begin position="301"/>
        <end position="323"/>
    </location>
</feature>
<comment type="catalytic activity">
    <reaction evidence="14">
        <text>phytol + CTP = phytyl phosphate + CDP + H(+)</text>
        <dbReference type="Rhea" id="RHEA:38055"/>
        <dbReference type="ChEBI" id="CHEBI:15378"/>
        <dbReference type="ChEBI" id="CHEBI:17327"/>
        <dbReference type="ChEBI" id="CHEBI:37563"/>
        <dbReference type="ChEBI" id="CHEBI:58069"/>
        <dbReference type="ChEBI" id="CHEBI:75483"/>
        <dbReference type="EC" id="2.7.1.182"/>
    </reaction>
</comment>
<evidence type="ECO:0000256" key="7">
    <source>
        <dbReference type="ARBA" id="ARBA00022692"/>
    </source>
</evidence>
<feature type="chain" id="PRO_5004901056" description="phytol kinase" evidence="16">
    <location>
        <begin position="23"/>
        <end position="344"/>
    </location>
</feature>